<evidence type="ECO:0000313" key="1">
    <source>
        <dbReference type="EMBL" id="DAE08887.1"/>
    </source>
</evidence>
<proteinExistence type="predicted"/>
<name>A0A8S5PNZ6_9CAUD</name>
<dbReference type="EMBL" id="BK015478">
    <property type="protein sequence ID" value="DAE08887.1"/>
    <property type="molecule type" value="Genomic_DNA"/>
</dbReference>
<protein>
    <submittedName>
        <fullName evidence="1">Uncharacterized protein</fullName>
    </submittedName>
</protein>
<sequence>MIILKISHKINNNWLSTIEFLTQKCCKWKRTRKFL</sequence>
<reference evidence="1" key="1">
    <citation type="journal article" date="2021" name="Proc. Natl. Acad. Sci. U.S.A.">
        <title>A Catalog of Tens of Thousands of Viruses from Human Metagenomes Reveals Hidden Associations with Chronic Diseases.</title>
        <authorList>
            <person name="Tisza M.J."/>
            <person name="Buck C.B."/>
        </authorList>
    </citation>
    <scope>NUCLEOTIDE SEQUENCE</scope>
    <source>
        <strain evidence="1">CtTBm11</strain>
    </source>
</reference>
<accession>A0A8S5PNZ6</accession>
<organism evidence="1">
    <name type="scientific">Myoviridae sp. ctTBm11</name>
    <dbReference type="NCBI Taxonomy" id="2825108"/>
    <lineage>
        <taxon>Viruses</taxon>
        <taxon>Duplodnaviria</taxon>
        <taxon>Heunggongvirae</taxon>
        <taxon>Uroviricota</taxon>
        <taxon>Caudoviricetes</taxon>
    </lineage>
</organism>